<gene>
    <name evidence="2" type="ORF">B3C1_13658</name>
</gene>
<dbReference type="PROSITE" id="PS51186">
    <property type="entry name" value="GNAT"/>
    <property type="match status" value="1"/>
</dbReference>
<dbReference type="Pfam" id="PF13302">
    <property type="entry name" value="Acetyltransf_3"/>
    <property type="match status" value="1"/>
</dbReference>
<proteinExistence type="predicted"/>
<dbReference type="Gene3D" id="3.40.630.30">
    <property type="match status" value="1"/>
</dbReference>
<keyword evidence="2" id="KW-0808">Transferase</keyword>
<dbReference type="PANTHER" id="PTHR43792:SF1">
    <property type="entry name" value="N-ACETYLTRANSFERASE DOMAIN-CONTAINING PROTEIN"/>
    <property type="match status" value="1"/>
</dbReference>
<dbReference type="OrthoDB" id="9801656at2"/>
<dbReference type="EMBL" id="AMRI01000020">
    <property type="protein sequence ID" value="EKE70588.1"/>
    <property type="molecule type" value="Genomic_DNA"/>
</dbReference>
<dbReference type="PANTHER" id="PTHR43792">
    <property type="entry name" value="GNAT FAMILY, PUTATIVE (AFU_ORTHOLOGUE AFUA_3G00765)-RELATED-RELATED"/>
    <property type="match status" value="1"/>
</dbReference>
<feature type="domain" description="N-acetyltransferase" evidence="1">
    <location>
        <begin position="11"/>
        <end position="174"/>
    </location>
</feature>
<dbReference type="eggNOG" id="COG1670">
    <property type="taxonomic scope" value="Bacteria"/>
</dbReference>
<evidence type="ECO:0000313" key="3">
    <source>
        <dbReference type="Proteomes" id="UP000006755"/>
    </source>
</evidence>
<organism evidence="2 3">
    <name type="scientific">Gallaecimonas xiamenensis 3-C-1</name>
    <dbReference type="NCBI Taxonomy" id="745411"/>
    <lineage>
        <taxon>Bacteria</taxon>
        <taxon>Pseudomonadati</taxon>
        <taxon>Pseudomonadota</taxon>
        <taxon>Gammaproteobacteria</taxon>
        <taxon>Enterobacterales</taxon>
        <taxon>Gallaecimonadaceae</taxon>
        <taxon>Gallaecimonas</taxon>
    </lineage>
</organism>
<protein>
    <submittedName>
        <fullName evidence="2">N-acetyltransferase GCN5</fullName>
    </submittedName>
</protein>
<keyword evidence="3" id="KW-1185">Reference proteome</keyword>
<evidence type="ECO:0000259" key="1">
    <source>
        <dbReference type="PROSITE" id="PS51186"/>
    </source>
</evidence>
<evidence type="ECO:0000313" key="2">
    <source>
        <dbReference type="EMBL" id="EKE70588.1"/>
    </source>
</evidence>
<name>K2J6B4_9GAMM</name>
<dbReference type="InterPro" id="IPR016181">
    <property type="entry name" value="Acyl_CoA_acyltransferase"/>
</dbReference>
<dbReference type="InterPro" id="IPR000182">
    <property type="entry name" value="GNAT_dom"/>
</dbReference>
<dbReference type="RefSeq" id="WP_008485529.1">
    <property type="nucleotide sequence ID" value="NZ_AMRI01000020.1"/>
</dbReference>
<sequence length="181" mass="20549">MTSFSLQSPRLFIRPLAKDDLAAFSQYRADPAVARYQSWQDYQLADAEELLADLQSRTFGTLGHWYQLAVLDLQGQLLGDLALHLVDNMEAEVGFTLDPSHQGQGYATEALGALLAYLFTERRLRRVLAVVDCRNQPSSRVLERCGFTKDACHKDAVFFKGQWCSEYHYSLTAGAWRQRQP</sequence>
<dbReference type="InterPro" id="IPR051531">
    <property type="entry name" value="N-acetyltransferase"/>
</dbReference>
<dbReference type="AlphaFoldDB" id="K2J6B4"/>
<dbReference type="GO" id="GO:0016747">
    <property type="term" value="F:acyltransferase activity, transferring groups other than amino-acyl groups"/>
    <property type="evidence" value="ECO:0007669"/>
    <property type="project" value="InterPro"/>
</dbReference>
<dbReference type="STRING" id="745411.B3C1_13658"/>
<comment type="caution">
    <text evidence="2">The sequence shown here is derived from an EMBL/GenBank/DDBJ whole genome shotgun (WGS) entry which is preliminary data.</text>
</comment>
<dbReference type="SUPFAM" id="SSF55729">
    <property type="entry name" value="Acyl-CoA N-acyltransferases (Nat)"/>
    <property type="match status" value="1"/>
</dbReference>
<accession>K2J6B4</accession>
<reference evidence="2 3" key="1">
    <citation type="journal article" date="2012" name="J. Bacteriol.">
        <title>Genome Sequence of Gallaecimonas xiamenensis Type Strain 3-C-1.</title>
        <authorList>
            <person name="Lai Q."/>
            <person name="Wang L."/>
            <person name="Wang W."/>
            <person name="Shao Z."/>
        </authorList>
    </citation>
    <scope>NUCLEOTIDE SEQUENCE [LARGE SCALE GENOMIC DNA]</scope>
    <source>
        <strain evidence="2 3">3-C-1</strain>
    </source>
</reference>
<dbReference type="Proteomes" id="UP000006755">
    <property type="component" value="Unassembled WGS sequence"/>
</dbReference>